<dbReference type="Proteomes" id="UP001293718">
    <property type="component" value="Unassembled WGS sequence"/>
</dbReference>
<accession>A0ABU5IKE0</accession>
<dbReference type="InterPro" id="IPR035919">
    <property type="entry name" value="EAL_sf"/>
</dbReference>
<dbReference type="PANTHER" id="PTHR44757:SF2">
    <property type="entry name" value="BIOFILM ARCHITECTURE MAINTENANCE PROTEIN MBAA"/>
    <property type="match status" value="1"/>
</dbReference>
<organism evidence="5 6">
    <name type="scientific">Azohydromonas lata</name>
    <dbReference type="NCBI Taxonomy" id="45677"/>
    <lineage>
        <taxon>Bacteria</taxon>
        <taxon>Pseudomonadati</taxon>
        <taxon>Pseudomonadota</taxon>
        <taxon>Betaproteobacteria</taxon>
        <taxon>Burkholderiales</taxon>
        <taxon>Sphaerotilaceae</taxon>
        <taxon>Azohydromonas</taxon>
    </lineage>
</organism>
<dbReference type="PROSITE" id="PS50883">
    <property type="entry name" value="EAL"/>
    <property type="match status" value="1"/>
</dbReference>
<dbReference type="Gene3D" id="3.20.20.450">
    <property type="entry name" value="EAL domain"/>
    <property type="match status" value="1"/>
</dbReference>
<dbReference type="CDD" id="cd06225">
    <property type="entry name" value="HAMP"/>
    <property type="match status" value="1"/>
</dbReference>
<dbReference type="Pfam" id="PF00563">
    <property type="entry name" value="EAL"/>
    <property type="match status" value="1"/>
</dbReference>
<protein>
    <submittedName>
        <fullName evidence="5">EAL domain-containing protein</fullName>
    </submittedName>
</protein>
<feature type="transmembrane region" description="Helical" evidence="1">
    <location>
        <begin position="176"/>
        <end position="201"/>
    </location>
</feature>
<keyword evidence="1" id="KW-0472">Membrane</keyword>
<dbReference type="InterPro" id="IPR029787">
    <property type="entry name" value="Nucleotide_cyclase"/>
</dbReference>
<dbReference type="PROSITE" id="PS50885">
    <property type="entry name" value="HAMP"/>
    <property type="match status" value="1"/>
</dbReference>
<dbReference type="InterPro" id="IPR001633">
    <property type="entry name" value="EAL_dom"/>
</dbReference>
<feature type="domain" description="GGDEF" evidence="4">
    <location>
        <begin position="309"/>
        <end position="445"/>
    </location>
</feature>
<evidence type="ECO:0000313" key="5">
    <source>
        <dbReference type="EMBL" id="MDZ5459352.1"/>
    </source>
</evidence>
<keyword evidence="1" id="KW-0812">Transmembrane</keyword>
<dbReference type="EMBL" id="JAXOJX010000042">
    <property type="protein sequence ID" value="MDZ5459352.1"/>
    <property type="molecule type" value="Genomic_DNA"/>
</dbReference>
<keyword evidence="6" id="KW-1185">Reference proteome</keyword>
<dbReference type="InterPro" id="IPR052155">
    <property type="entry name" value="Biofilm_reg_signaling"/>
</dbReference>
<dbReference type="Gene3D" id="6.10.340.10">
    <property type="match status" value="1"/>
</dbReference>
<dbReference type="CDD" id="cd01949">
    <property type="entry name" value="GGDEF"/>
    <property type="match status" value="1"/>
</dbReference>
<dbReference type="SUPFAM" id="SSF158472">
    <property type="entry name" value="HAMP domain-like"/>
    <property type="match status" value="1"/>
</dbReference>
<reference evidence="5 6" key="1">
    <citation type="submission" date="2023-11" db="EMBL/GenBank/DDBJ databases">
        <title>Draft genome of Azohydromonas lata strain H1 (DSM1123), a polyhydroxyalkanoate producer.</title>
        <authorList>
            <person name="Traversa D."/>
            <person name="D'Addabbo P."/>
            <person name="Pazzani C."/>
            <person name="Manzari C."/>
            <person name="Chiara M."/>
            <person name="Scrascia M."/>
        </authorList>
    </citation>
    <scope>NUCLEOTIDE SEQUENCE [LARGE SCALE GENOMIC DNA]</scope>
    <source>
        <strain evidence="5 6">H1</strain>
    </source>
</reference>
<dbReference type="SMART" id="SM00052">
    <property type="entry name" value="EAL"/>
    <property type="match status" value="1"/>
</dbReference>
<feature type="transmembrane region" description="Helical" evidence="1">
    <location>
        <begin position="12"/>
        <end position="33"/>
    </location>
</feature>
<dbReference type="InterPro" id="IPR043128">
    <property type="entry name" value="Rev_trsase/Diguanyl_cyclase"/>
</dbReference>
<name>A0ABU5IKE0_9BURK</name>
<dbReference type="Gene3D" id="3.30.70.270">
    <property type="match status" value="1"/>
</dbReference>
<sequence>MTKPWHGLASKLGLYAALLILLTTVALVASLVVRHQQRQSATFRELGLSLAKTVAEQAQMGVFSGDAAELEHVAHGASSFPDVAGVTVFDLSGRVLSRHGTAGPAELPTTQRHPEPTMLGELQGLLLPANVPVNFVAPVLLAAGPAMPGSQAASAPQEPQGYVVVSLSTASFRQQLLMFLETSMGAAALMGLLGMAGMAVLARVVLKPLREVTIAAGHVAAGDLDHQVRVHSRDEVGLLAQAFNRMTAQLREARDTLEGRVAERTRMLEEASAEAYRLAKHDALTGLPNRVLLRERLDLAIATAREHGHSVALFFVDVDHFKAVNDSLGHESGDLVLKAIAQRLTALVAHHGFAARLAGDEFVLVREALPADEGRTLAHALAQRVLEVVSEPIAVPGQEVRMGSSVGVALYPGDAQDPTTLLRAADMAMYAAKGGGRMGVQLFSADMEAPVLERLHLETDLRRALAEGELMLWYQPQWSMDGRRLVGAEALLRWNHPHRGLVPPGQFIPVAEASGLIREIGAWVLDQATRDAQAWNAANAAQGAAPLRVAVNVSASQLNRSDIVETVAAALAAHRLPPHLLELELTESGIVENPEHGLQVLLRLQALGVRLAIDDFGTGFSSLSYLTRLPVHSLKIDRSFVAGLPAAQSDLAVVQAICAMARKLGLQVVAEGVETQAQLQTLKHTGCDMVQGFLFAKPMPAHEFRQRCVAQPATAHPLLSGS</sequence>
<feature type="domain" description="HAMP" evidence="3">
    <location>
        <begin position="203"/>
        <end position="255"/>
    </location>
</feature>
<dbReference type="CDD" id="cd01948">
    <property type="entry name" value="EAL"/>
    <property type="match status" value="1"/>
</dbReference>
<dbReference type="Pfam" id="PF00990">
    <property type="entry name" value="GGDEF"/>
    <property type="match status" value="1"/>
</dbReference>
<evidence type="ECO:0000256" key="1">
    <source>
        <dbReference type="SAM" id="Phobius"/>
    </source>
</evidence>
<dbReference type="SMART" id="SM00267">
    <property type="entry name" value="GGDEF"/>
    <property type="match status" value="1"/>
</dbReference>
<dbReference type="NCBIfam" id="TIGR00254">
    <property type="entry name" value="GGDEF"/>
    <property type="match status" value="1"/>
</dbReference>
<dbReference type="SUPFAM" id="SSF55073">
    <property type="entry name" value="Nucleotide cyclase"/>
    <property type="match status" value="1"/>
</dbReference>
<dbReference type="PROSITE" id="PS50887">
    <property type="entry name" value="GGDEF"/>
    <property type="match status" value="1"/>
</dbReference>
<dbReference type="InterPro" id="IPR003660">
    <property type="entry name" value="HAMP_dom"/>
</dbReference>
<evidence type="ECO:0000259" key="2">
    <source>
        <dbReference type="PROSITE" id="PS50883"/>
    </source>
</evidence>
<dbReference type="SMART" id="SM00304">
    <property type="entry name" value="HAMP"/>
    <property type="match status" value="1"/>
</dbReference>
<dbReference type="PANTHER" id="PTHR44757">
    <property type="entry name" value="DIGUANYLATE CYCLASE DGCP"/>
    <property type="match status" value="1"/>
</dbReference>
<evidence type="ECO:0000259" key="4">
    <source>
        <dbReference type="PROSITE" id="PS50887"/>
    </source>
</evidence>
<keyword evidence="1" id="KW-1133">Transmembrane helix</keyword>
<feature type="domain" description="EAL" evidence="2">
    <location>
        <begin position="454"/>
        <end position="712"/>
    </location>
</feature>
<dbReference type="SUPFAM" id="SSF141868">
    <property type="entry name" value="EAL domain-like"/>
    <property type="match status" value="1"/>
</dbReference>
<evidence type="ECO:0000259" key="3">
    <source>
        <dbReference type="PROSITE" id="PS50885"/>
    </source>
</evidence>
<proteinExistence type="predicted"/>
<dbReference type="Pfam" id="PF00672">
    <property type="entry name" value="HAMP"/>
    <property type="match status" value="1"/>
</dbReference>
<comment type="caution">
    <text evidence="5">The sequence shown here is derived from an EMBL/GenBank/DDBJ whole genome shotgun (WGS) entry which is preliminary data.</text>
</comment>
<evidence type="ECO:0000313" key="6">
    <source>
        <dbReference type="Proteomes" id="UP001293718"/>
    </source>
</evidence>
<dbReference type="RefSeq" id="WP_322467122.1">
    <property type="nucleotide sequence ID" value="NZ_JAXOJX010000042.1"/>
</dbReference>
<gene>
    <name evidence="5" type="ORF">SM757_22495</name>
</gene>
<dbReference type="InterPro" id="IPR000160">
    <property type="entry name" value="GGDEF_dom"/>
</dbReference>